<keyword evidence="4 6" id="KW-0472">Membrane</keyword>
<evidence type="ECO:0000313" key="9">
    <source>
        <dbReference type="Proteomes" id="UP000697127"/>
    </source>
</evidence>
<keyword evidence="9" id="KW-1185">Reference proteome</keyword>
<name>A0A9P7BHV9_9ASCO</name>
<protein>
    <recommendedName>
        <fullName evidence="7">LicD/FKTN/FKRP nucleotidyltransferase domain-containing protein</fullName>
    </recommendedName>
</protein>
<proteinExistence type="predicted"/>
<organism evidence="8 9">
    <name type="scientific">Pichia californica</name>
    <dbReference type="NCBI Taxonomy" id="460514"/>
    <lineage>
        <taxon>Eukaryota</taxon>
        <taxon>Fungi</taxon>
        <taxon>Dikarya</taxon>
        <taxon>Ascomycota</taxon>
        <taxon>Saccharomycotina</taxon>
        <taxon>Pichiomycetes</taxon>
        <taxon>Pichiales</taxon>
        <taxon>Pichiaceae</taxon>
        <taxon>Pichia</taxon>
    </lineage>
</organism>
<dbReference type="GO" id="GO:0016020">
    <property type="term" value="C:membrane"/>
    <property type="evidence" value="ECO:0007669"/>
    <property type="project" value="UniProtKB-SubCell"/>
</dbReference>
<evidence type="ECO:0000256" key="4">
    <source>
        <dbReference type="ARBA" id="ARBA00023136"/>
    </source>
</evidence>
<dbReference type="InterPro" id="IPR009644">
    <property type="entry name" value="FKTN/MNN4/W02B3.4-1"/>
</dbReference>
<evidence type="ECO:0000256" key="6">
    <source>
        <dbReference type="SAM" id="Phobius"/>
    </source>
</evidence>
<evidence type="ECO:0000259" key="7">
    <source>
        <dbReference type="Pfam" id="PF04991"/>
    </source>
</evidence>
<keyword evidence="2 6" id="KW-0812">Transmembrane</keyword>
<dbReference type="PANTHER" id="PTHR15407:SF28">
    <property type="entry name" value="RIBITOL-5-PHOSPHATE TRANSFERASE FKTN"/>
    <property type="match status" value="1"/>
</dbReference>
<dbReference type="Proteomes" id="UP000697127">
    <property type="component" value="Unassembled WGS sequence"/>
</dbReference>
<evidence type="ECO:0000256" key="5">
    <source>
        <dbReference type="SAM" id="MobiDB-lite"/>
    </source>
</evidence>
<feature type="transmembrane region" description="Helical" evidence="6">
    <location>
        <begin position="37"/>
        <end position="55"/>
    </location>
</feature>
<evidence type="ECO:0000256" key="1">
    <source>
        <dbReference type="ARBA" id="ARBA00004167"/>
    </source>
</evidence>
<dbReference type="EMBL" id="PUHW01000009">
    <property type="protein sequence ID" value="KAG0691055.1"/>
    <property type="molecule type" value="Genomic_DNA"/>
</dbReference>
<feature type="region of interest" description="Disordered" evidence="5">
    <location>
        <begin position="628"/>
        <end position="650"/>
    </location>
</feature>
<feature type="domain" description="LicD/FKTN/FKRP nucleotidyltransferase" evidence="7">
    <location>
        <begin position="503"/>
        <end position="729"/>
    </location>
</feature>
<dbReference type="GO" id="GO:0009100">
    <property type="term" value="P:glycoprotein metabolic process"/>
    <property type="evidence" value="ECO:0007669"/>
    <property type="project" value="UniProtKB-ARBA"/>
</dbReference>
<gene>
    <name evidence="8" type="ORF">C6P40_005282</name>
</gene>
<reference evidence="8" key="1">
    <citation type="submission" date="2020-11" db="EMBL/GenBank/DDBJ databases">
        <title>Kefir isolates.</title>
        <authorList>
            <person name="Marcisauskas S."/>
            <person name="Kim Y."/>
            <person name="Blasche S."/>
        </authorList>
    </citation>
    <scope>NUCLEOTIDE SEQUENCE</scope>
    <source>
        <strain evidence="8">Olga-1</strain>
    </source>
</reference>
<keyword evidence="3 6" id="KW-1133">Transmembrane helix</keyword>
<dbReference type="PANTHER" id="PTHR15407">
    <property type="entry name" value="FUKUTIN-RELATED"/>
    <property type="match status" value="1"/>
</dbReference>
<comment type="subcellular location">
    <subcellularLocation>
        <location evidence="1">Membrane</location>
        <topology evidence="1">Single-pass membrane protein</topology>
    </subcellularLocation>
</comment>
<comment type="caution">
    <text evidence="8">The sequence shown here is derived from an EMBL/GenBank/DDBJ whole genome shotgun (WGS) entry which is preliminary data.</text>
</comment>
<sequence>MYIGENTYKDKTRDTFTIKLQNMGITGLQRRILKKPFIILVLTFCYIIYSLYFSIDTSILLENDDNISQIEQNKLSNFKFKNPLSYLITPNVLFDNKIIEKSTTAPVIITNQLSKKLLNPQVENSSWRFINSFTNYKLDSEKDSSLINNYVTMRTKKHLYDPRITLSVYLNHLNDQLNSNEFEIPFSWEDWVDLSYLNKFLENRHENTCINLISDKKLYNVLIKRTLDSTKPSSFYFNDTLCLDNSEFMESPNGKFRSENLLPGFNFANRIDYKSNFIFKSYNAKSYLLSYAPPPSQIYFLNDDGKYFKVKSYQSTNMMSNGLFENYILNENYDGFNPVNQINKINKNFLTIKESNFINKLSKSNYQIDIPESNFELNFENQFKNLFDKDESELEEFEKSFIDSIKLSLETSAENVSKYFKEVNINWPTSYNGHKLKENGGHYDARFFSGFISEMPNSELTFHSPYYEKNGINHMSSNSNIDRRSIILSHLLHTLLTITFHDGLFLWPAHGSLLAWYFTSMSFPWDGDGDVQMPIKDLAEFCLNYNNSMIVQNPKFGTGKYFVDCTSSLTHRGKESGNNNIDARIVDIDTGVFVDITGLGISSDRLTNSNMNKLGDYIPKSVRSVYPTKKSNKRKVNGRKSNVGPAAARIKQKRGAELKSAKSLQEEEDNIMDDKILEIHKTNKIYNCRNDHYYTYDMISPVRLTLFEGAPTFVVANENSLNDVLQQEYTNVATRRQAWEEWVFSKSLRMWIHAQDIYQSCKDETDASLRTKKGKKKSTKNLKGAAVVPCYNRKEGKIISELLRKSLYEITEDELFIKGIIGMNEDSSEGKFKQLRMNIIEEFYQDGVYVNAHTKEMYNFHKRWEWKTPTIDDEFNLPKDWIDLARWMLNPHKPPRMAILDYLIYTEAHDQDNEIILPSNLLKVEVDTNETMLN</sequence>
<dbReference type="InterPro" id="IPR007074">
    <property type="entry name" value="LicD/FKTN/FKRP_NTP_transf"/>
</dbReference>
<dbReference type="Pfam" id="PF04991">
    <property type="entry name" value="LicD"/>
    <property type="match status" value="1"/>
</dbReference>
<evidence type="ECO:0000256" key="3">
    <source>
        <dbReference type="ARBA" id="ARBA00022989"/>
    </source>
</evidence>
<accession>A0A9P7BHV9</accession>
<dbReference type="AlphaFoldDB" id="A0A9P7BHV9"/>
<evidence type="ECO:0000256" key="2">
    <source>
        <dbReference type="ARBA" id="ARBA00022692"/>
    </source>
</evidence>
<evidence type="ECO:0000313" key="8">
    <source>
        <dbReference type="EMBL" id="KAG0691055.1"/>
    </source>
</evidence>